<evidence type="ECO:0000256" key="4">
    <source>
        <dbReference type="ARBA" id="ARBA00022692"/>
    </source>
</evidence>
<dbReference type="PRINTS" id="PR01021">
    <property type="entry name" value="OMPADOMAIN"/>
</dbReference>
<dbReference type="GO" id="GO:0009279">
    <property type="term" value="C:cell outer membrane"/>
    <property type="evidence" value="ECO:0007669"/>
    <property type="project" value="UniProtKB-SubCell"/>
</dbReference>
<dbReference type="PANTHER" id="PTHR30329">
    <property type="entry name" value="STATOR ELEMENT OF FLAGELLAR MOTOR COMPLEX"/>
    <property type="match status" value="1"/>
</dbReference>
<keyword evidence="3" id="KW-1134">Transmembrane beta strand</keyword>
<evidence type="ECO:0000256" key="10">
    <source>
        <dbReference type="PROSITE-ProRule" id="PRU00473"/>
    </source>
</evidence>
<dbReference type="PRINTS" id="PR01023">
    <property type="entry name" value="NAFLGMOTY"/>
</dbReference>
<protein>
    <submittedName>
        <fullName evidence="13">OmpA family protein</fullName>
    </submittedName>
</protein>
<dbReference type="GO" id="GO:0046930">
    <property type="term" value="C:pore complex"/>
    <property type="evidence" value="ECO:0007669"/>
    <property type="project" value="UniProtKB-KW"/>
</dbReference>
<evidence type="ECO:0000256" key="9">
    <source>
        <dbReference type="ARBA" id="ARBA00023237"/>
    </source>
</evidence>
<evidence type="ECO:0000256" key="1">
    <source>
        <dbReference type="ARBA" id="ARBA00004571"/>
    </source>
</evidence>
<feature type="chain" id="PRO_5020181934" evidence="11">
    <location>
        <begin position="25"/>
        <end position="348"/>
    </location>
</feature>
<dbReference type="Proteomes" id="UP000294829">
    <property type="component" value="Unassembled WGS sequence"/>
</dbReference>
<dbReference type="PANTHER" id="PTHR30329:SF21">
    <property type="entry name" value="LIPOPROTEIN YIAD-RELATED"/>
    <property type="match status" value="1"/>
</dbReference>
<evidence type="ECO:0000259" key="12">
    <source>
        <dbReference type="PROSITE" id="PS51123"/>
    </source>
</evidence>
<evidence type="ECO:0000256" key="2">
    <source>
        <dbReference type="ARBA" id="ARBA00022448"/>
    </source>
</evidence>
<dbReference type="InterPro" id="IPR050330">
    <property type="entry name" value="Bact_OuterMem_StrucFunc"/>
</dbReference>
<feature type="domain" description="OmpA-like" evidence="12">
    <location>
        <begin position="220"/>
        <end position="343"/>
    </location>
</feature>
<dbReference type="RefSeq" id="WP_133326013.1">
    <property type="nucleotide sequence ID" value="NZ_SMYL01000002.1"/>
</dbReference>
<keyword evidence="5 11" id="KW-0732">Signal</keyword>
<dbReference type="EMBL" id="SMYL01000002">
    <property type="protein sequence ID" value="TDK67101.1"/>
    <property type="molecule type" value="Genomic_DNA"/>
</dbReference>
<dbReference type="PROSITE" id="PS01068">
    <property type="entry name" value="OMPA_1"/>
    <property type="match status" value="1"/>
</dbReference>
<reference evidence="13 14" key="1">
    <citation type="submission" date="2019-03" db="EMBL/GenBank/DDBJ databases">
        <title>Sapientia aquatica gen. nov., sp. nov., isolated from a crater lake.</title>
        <authorList>
            <person name="Felfoldi T."/>
            <person name="Szabo A."/>
            <person name="Toth E."/>
            <person name="Schumann P."/>
            <person name="Keki Z."/>
            <person name="Marialigeti K."/>
            <person name="Mathe I."/>
        </authorList>
    </citation>
    <scope>NUCLEOTIDE SEQUENCE [LARGE SCALE GENOMIC DNA]</scope>
    <source>
        <strain evidence="13 14">SA-152</strain>
    </source>
</reference>
<dbReference type="InterPro" id="IPR036737">
    <property type="entry name" value="OmpA-like_sf"/>
</dbReference>
<keyword evidence="7" id="KW-0626">Porin</keyword>
<organism evidence="13 14">
    <name type="scientific">Sapientia aquatica</name>
    <dbReference type="NCBI Taxonomy" id="1549640"/>
    <lineage>
        <taxon>Bacteria</taxon>
        <taxon>Pseudomonadati</taxon>
        <taxon>Pseudomonadota</taxon>
        <taxon>Betaproteobacteria</taxon>
        <taxon>Burkholderiales</taxon>
        <taxon>Oxalobacteraceae</taxon>
        <taxon>Sapientia</taxon>
    </lineage>
</organism>
<dbReference type="GO" id="GO:0015288">
    <property type="term" value="F:porin activity"/>
    <property type="evidence" value="ECO:0007669"/>
    <property type="project" value="UniProtKB-KW"/>
</dbReference>
<dbReference type="InterPro" id="IPR027385">
    <property type="entry name" value="Beta-barrel_OMP"/>
</dbReference>
<dbReference type="InterPro" id="IPR006690">
    <property type="entry name" value="OMPA-like_CS"/>
</dbReference>
<dbReference type="SUPFAM" id="SSF103088">
    <property type="entry name" value="OmpA-like"/>
    <property type="match status" value="1"/>
</dbReference>
<evidence type="ECO:0000256" key="7">
    <source>
        <dbReference type="ARBA" id="ARBA00023114"/>
    </source>
</evidence>
<keyword evidence="14" id="KW-1185">Reference proteome</keyword>
<dbReference type="AlphaFoldDB" id="A0A4R5W375"/>
<dbReference type="InterPro" id="IPR006665">
    <property type="entry name" value="OmpA-like"/>
</dbReference>
<keyword evidence="4" id="KW-0812">Transmembrane</keyword>
<feature type="signal peptide" evidence="11">
    <location>
        <begin position="1"/>
        <end position="24"/>
    </location>
</feature>
<dbReference type="Gene3D" id="2.40.160.20">
    <property type="match status" value="1"/>
</dbReference>
<dbReference type="PROSITE" id="PS51123">
    <property type="entry name" value="OMPA_2"/>
    <property type="match status" value="1"/>
</dbReference>
<dbReference type="CDD" id="cd07185">
    <property type="entry name" value="OmpA_C-like"/>
    <property type="match status" value="1"/>
</dbReference>
<accession>A0A4R5W375</accession>
<proteinExistence type="predicted"/>
<evidence type="ECO:0000313" key="14">
    <source>
        <dbReference type="Proteomes" id="UP000294829"/>
    </source>
</evidence>
<keyword evidence="2" id="KW-0813">Transport</keyword>
<evidence type="ECO:0000256" key="11">
    <source>
        <dbReference type="SAM" id="SignalP"/>
    </source>
</evidence>
<sequence>MRNLKKISLAVLVVCSATSSLVLAQSADYNPSWYITPSLSMLRPDSGFNVSDRGEAAGISVGKPLSEYWDIQIGTKYGRENHDGLKYQQNLLGVDGLLMLSREEIRPFLLMGAGYQQDRLSSALGERSGYAPYVNAGVGVQIALNDQWSLQADFRREHGYLRNNNFDISRNNNNYLTVGISYAFDKSPVVAVAKVTPPPPPPPAQTIVQVVQTPAPPPPPRFEKIVLSSTELFGFDQYALQLPQPKLDEIANALVANPTVNNVVITGYTDRIGTAKYNQKLSERRANSVKEYLVGKNVGAERLVTEGKGEANPLVTCTEKKLKALIVCLEPNRRVEVEQITINQRVTK</sequence>
<comment type="subcellular location">
    <subcellularLocation>
        <location evidence="1">Cell outer membrane</location>
        <topology evidence="1">Multi-pass membrane protein</topology>
    </subcellularLocation>
</comment>
<dbReference type="SUPFAM" id="SSF56925">
    <property type="entry name" value="OMPA-like"/>
    <property type="match status" value="1"/>
</dbReference>
<evidence type="ECO:0000313" key="13">
    <source>
        <dbReference type="EMBL" id="TDK67101.1"/>
    </source>
</evidence>
<gene>
    <name evidence="13" type="ORF">E2I14_04850</name>
</gene>
<evidence type="ECO:0000256" key="6">
    <source>
        <dbReference type="ARBA" id="ARBA00023065"/>
    </source>
</evidence>
<evidence type="ECO:0000256" key="3">
    <source>
        <dbReference type="ARBA" id="ARBA00022452"/>
    </source>
</evidence>
<dbReference type="Pfam" id="PF13505">
    <property type="entry name" value="OMP_b-brl"/>
    <property type="match status" value="1"/>
</dbReference>
<dbReference type="Pfam" id="PF00691">
    <property type="entry name" value="OmpA"/>
    <property type="match status" value="1"/>
</dbReference>
<dbReference type="Gene3D" id="3.30.1330.60">
    <property type="entry name" value="OmpA-like domain"/>
    <property type="match status" value="1"/>
</dbReference>
<keyword evidence="8 10" id="KW-0472">Membrane</keyword>
<comment type="caution">
    <text evidence="13">The sequence shown here is derived from an EMBL/GenBank/DDBJ whole genome shotgun (WGS) entry which is preliminary data.</text>
</comment>
<evidence type="ECO:0000256" key="8">
    <source>
        <dbReference type="ARBA" id="ARBA00023136"/>
    </source>
</evidence>
<name>A0A4R5W375_9BURK</name>
<dbReference type="GO" id="GO:0006811">
    <property type="term" value="P:monoatomic ion transport"/>
    <property type="evidence" value="ECO:0007669"/>
    <property type="project" value="UniProtKB-KW"/>
</dbReference>
<keyword evidence="9" id="KW-0998">Cell outer membrane</keyword>
<evidence type="ECO:0000256" key="5">
    <source>
        <dbReference type="ARBA" id="ARBA00022729"/>
    </source>
</evidence>
<dbReference type="InterPro" id="IPR011250">
    <property type="entry name" value="OMP/PagP_B-barrel"/>
</dbReference>
<keyword evidence="6" id="KW-0406">Ion transport</keyword>
<dbReference type="InterPro" id="IPR006664">
    <property type="entry name" value="OMP_bac"/>
</dbReference>
<dbReference type="OrthoDB" id="5360144at2"/>